<keyword evidence="3" id="KW-1185">Reference proteome</keyword>
<dbReference type="AlphaFoldDB" id="A0A367EAL7"/>
<dbReference type="OrthoDB" id="4192913at2"/>
<evidence type="ECO:0000313" key="3">
    <source>
        <dbReference type="Proteomes" id="UP000253507"/>
    </source>
</evidence>
<name>A0A367EAL7_9ACTN</name>
<protein>
    <recommendedName>
        <fullName evidence="4">Secreted protein</fullName>
    </recommendedName>
</protein>
<evidence type="ECO:0008006" key="4">
    <source>
        <dbReference type="Google" id="ProtNLM"/>
    </source>
</evidence>
<organism evidence="2 3">
    <name type="scientific">Streptomyces reniochalinae</name>
    <dbReference type="NCBI Taxonomy" id="2250578"/>
    <lineage>
        <taxon>Bacteria</taxon>
        <taxon>Bacillati</taxon>
        <taxon>Actinomycetota</taxon>
        <taxon>Actinomycetes</taxon>
        <taxon>Kitasatosporales</taxon>
        <taxon>Streptomycetaceae</taxon>
        <taxon>Streptomyces</taxon>
    </lineage>
</organism>
<proteinExistence type="predicted"/>
<evidence type="ECO:0000256" key="1">
    <source>
        <dbReference type="SAM" id="MobiDB-lite"/>
    </source>
</evidence>
<feature type="compositionally biased region" description="Basic residues" evidence="1">
    <location>
        <begin position="241"/>
        <end position="250"/>
    </location>
</feature>
<comment type="caution">
    <text evidence="2">The sequence shown here is derived from an EMBL/GenBank/DDBJ whole genome shotgun (WGS) entry which is preliminary data.</text>
</comment>
<accession>A0A367EAL7</accession>
<reference evidence="2 3" key="1">
    <citation type="submission" date="2018-06" db="EMBL/GenBank/DDBJ databases">
        <title>Streptomyces reniochalinae sp. nov. and Streptomyces diacarnus sp. nov. from marine sponges.</title>
        <authorList>
            <person name="Li L."/>
        </authorList>
    </citation>
    <scope>NUCLEOTIDE SEQUENCE [LARGE SCALE GENOMIC DNA]</scope>
    <source>
        <strain evidence="2 3">LHW50302</strain>
    </source>
</reference>
<dbReference type="Proteomes" id="UP000253507">
    <property type="component" value="Unassembled WGS sequence"/>
</dbReference>
<evidence type="ECO:0000313" key="2">
    <source>
        <dbReference type="EMBL" id="RCG15108.1"/>
    </source>
</evidence>
<gene>
    <name evidence="2" type="ORF">DQ392_26680</name>
</gene>
<dbReference type="EMBL" id="QOIM01000042">
    <property type="protein sequence ID" value="RCG15108.1"/>
    <property type="molecule type" value="Genomic_DNA"/>
</dbReference>
<sequence>MLAVLALGTVVTVRGVRAVKRGVERTGVQVRRTVEETTLKARSAQPGPIGEAARIRLELRNSIDGTRAALESGARDDPGLSDAVHLLDRLHEHARQLDGELRLLMEHEPDRTRFSGRLQDARERMRRIKESADSLRFAAQDRARQFDAEGLDALRNQIDIESGALRHWTPGPAGDISTTASPADSAAQRPTGGRKRETPPSTPRRGTGGTEGQPELGPSGQGLDPSWTDPTADRGRAPHTFGKRPPRSAS</sequence>
<feature type="region of interest" description="Disordered" evidence="1">
    <location>
        <begin position="165"/>
        <end position="250"/>
    </location>
</feature>